<organism evidence="1 2">
    <name type="scientific">Frankia alni (strain DSM 45986 / CECT 9034 / ACN14a)</name>
    <dbReference type="NCBI Taxonomy" id="326424"/>
    <lineage>
        <taxon>Bacteria</taxon>
        <taxon>Bacillati</taxon>
        <taxon>Actinomycetota</taxon>
        <taxon>Actinomycetes</taxon>
        <taxon>Frankiales</taxon>
        <taxon>Frankiaceae</taxon>
        <taxon>Frankia</taxon>
    </lineage>
</organism>
<reference evidence="1 2" key="1">
    <citation type="journal article" date="2007" name="Genome Res.">
        <title>Genome characteristics of facultatively symbiotic Frankia sp. strains reflect host range and host plant biogeography.</title>
        <authorList>
            <person name="Normand P."/>
            <person name="Lapierre P."/>
            <person name="Tisa L.S."/>
            <person name="Gogarten J.P."/>
            <person name="Alloisio N."/>
            <person name="Bagnarol E."/>
            <person name="Bassi C.A."/>
            <person name="Berry A.M."/>
            <person name="Bickhart D.M."/>
            <person name="Choisne N."/>
            <person name="Couloux A."/>
            <person name="Cournoyer B."/>
            <person name="Cruveiller S."/>
            <person name="Daubin V."/>
            <person name="Demange N."/>
            <person name="Francino M.P."/>
            <person name="Goltsman E."/>
            <person name="Huang Y."/>
            <person name="Kopp O.R."/>
            <person name="Labarre L."/>
            <person name="Lapidus A."/>
            <person name="Lavire C."/>
            <person name="Marechal J."/>
            <person name="Martinez M."/>
            <person name="Mastronunzio J.E."/>
            <person name="Mullin B.C."/>
            <person name="Niemann J."/>
            <person name="Pujic P."/>
            <person name="Rawnsley T."/>
            <person name="Rouy Z."/>
            <person name="Schenowitz C."/>
            <person name="Sellstedt A."/>
            <person name="Tavares F."/>
            <person name="Tomkins J.P."/>
            <person name="Vallenet D."/>
            <person name="Valverde C."/>
            <person name="Wall L.G."/>
            <person name="Wang Y."/>
            <person name="Medigue C."/>
            <person name="Benson D.R."/>
        </authorList>
    </citation>
    <scope>NUCLEOTIDE SEQUENCE [LARGE SCALE GENOMIC DNA]</scope>
    <source>
        <strain evidence="2">DSM 45986 / CECT 9034 / ACN14a</strain>
    </source>
</reference>
<evidence type="ECO:0000313" key="1">
    <source>
        <dbReference type="EMBL" id="CAJ61970.1"/>
    </source>
</evidence>
<accession>Q0RKI8</accession>
<dbReference type="RefSeq" id="WP_011604473.1">
    <property type="nucleotide sequence ID" value="NC_008278.1"/>
</dbReference>
<protein>
    <submittedName>
        <fullName evidence="1">Uncharacterized protein</fullName>
    </submittedName>
</protein>
<evidence type="ECO:0000313" key="2">
    <source>
        <dbReference type="Proteomes" id="UP000000657"/>
    </source>
</evidence>
<dbReference type="HOGENOM" id="CLU_1822500_0_0_11"/>
<dbReference type="Proteomes" id="UP000000657">
    <property type="component" value="Chromosome"/>
</dbReference>
<dbReference type="EMBL" id="CT573213">
    <property type="protein sequence ID" value="CAJ61970.1"/>
    <property type="molecule type" value="Genomic_DNA"/>
</dbReference>
<dbReference type="KEGG" id="fal:FRAAL3326"/>
<name>Q0RKI8_FRAAA</name>
<proteinExistence type="predicted"/>
<dbReference type="AlphaFoldDB" id="Q0RKI8"/>
<keyword evidence="2" id="KW-1185">Reference proteome</keyword>
<sequence>MSQFRYQMVTGDAESLVETLNSLGQAGWRLVAATPTGGAWSALLEQEVESLSRRAAGPRARVEVRVSGEVVEKFVEADALSVLDGGVYLRRDDEVLATHPVGDLVAVDWSPAPSSAQALDRKRRDHPRRLLVRRHVATATA</sequence>
<gene>
    <name evidence="1" type="ordered locus">FRAAL3326</name>
</gene>